<reference evidence="2" key="1">
    <citation type="journal article" date="2023" name="G3 (Bethesda)">
        <title>Genome assembly and association tests identify interacting loci associated with vigor, precocity, and sex in interspecific pistachio rootstocks.</title>
        <authorList>
            <person name="Palmer W."/>
            <person name="Jacygrad E."/>
            <person name="Sagayaradj S."/>
            <person name="Cavanaugh K."/>
            <person name="Han R."/>
            <person name="Bertier L."/>
            <person name="Beede B."/>
            <person name="Kafkas S."/>
            <person name="Golino D."/>
            <person name="Preece J."/>
            <person name="Michelmore R."/>
        </authorList>
    </citation>
    <scope>NUCLEOTIDE SEQUENCE [LARGE SCALE GENOMIC DNA]</scope>
</reference>
<sequence length="98" mass="10699">MPILFPPKLHHFRSPVIILFVISLTASITNVSITSSTRTDPQLIRGFPESQFGRVSGILGFGQGQSSLIQQLGSLLNLASPTAFLILNLKEDTCLWGF</sequence>
<gene>
    <name evidence="1" type="ORF">Pint_04520</name>
</gene>
<evidence type="ECO:0000313" key="2">
    <source>
        <dbReference type="Proteomes" id="UP001163603"/>
    </source>
</evidence>
<dbReference type="EMBL" id="CM047738">
    <property type="protein sequence ID" value="KAJ0046197.1"/>
    <property type="molecule type" value="Genomic_DNA"/>
</dbReference>
<name>A0ACC0Z7I9_9ROSI</name>
<proteinExistence type="predicted"/>
<dbReference type="Proteomes" id="UP001163603">
    <property type="component" value="Chromosome 3"/>
</dbReference>
<evidence type="ECO:0000313" key="1">
    <source>
        <dbReference type="EMBL" id="KAJ0046197.1"/>
    </source>
</evidence>
<accession>A0ACC0Z7I9</accession>
<organism evidence="1 2">
    <name type="scientific">Pistacia integerrima</name>
    <dbReference type="NCBI Taxonomy" id="434235"/>
    <lineage>
        <taxon>Eukaryota</taxon>
        <taxon>Viridiplantae</taxon>
        <taxon>Streptophyta</taxon>
        <taxon>Embryophyta</taxon>
        <taxon>Tracheophyta</taxon>
        <taxon>Spermatophyta</taxon>
        <taxon>Magnoliopsida</taxon>
        <taxon>eudicotyledons</taxon>
        <taxon>Gunneridae</taxon>
        <taxon>Pentapetalae</taxon>
        <taxon>rosids</taxon>
        <taxon>malvids</taxon>
        <taxon>Sapindales</taxon>
        <taxon>Anacardiaceae</taxon>
        <taxon>Pistacia</taxon>
    </lineage>
</organism>
<keyword evidence="2" id="KW-1185">Reference proteome</keyword>
<comment type="caution">
    <text evidence="1">The sequence shown here is derived from an EMBL/GenBank/DDBJ whole genome shotgun (WGS) entry which is preliminary data.</text>
</comment>
<protein>
    <submittedName>
        <fullName evidence="1">Uncharacterized protein</fullName>
    </submittedName>
</protein>